<dbReference type="EMBL" id="BKCJ011058515">
    <property type="protein sequence ID" value="GFC76891.1"/>
    <property type="molecule type" value="Genomic_DNA"/>
</dbReference>
<sequence>ITKKVLGGAILKLVTRVKRLEGLLQQRKQRLVLSDSEGEDTTLMKQDIDLEALYTLARTSLGGTSSDTPTGHDAAEVPANTSMPSRNPSTTRRRLKKPFSSFASAHVSENIPAGASVPTAATTIPAEDVGPTTSTRLPSPTRHTSAHEAINKGGGDFVSSPQSNEAPQTPVTMAASEAEDSDALTTLSLKLDRCLNKVKTLENEHGITKKVLGGAILKLVTRVKRLEGLLQQRKQRL</sequence>
<evidence type="ECO:0000256" key="1">
    <source>
        <dbReference type="SAM" id="MobiDB-lite"/>
    </source>
</evidence>
<comment type="caution">
    <text evidence="2">The sequence shown here is derived from an EMBL/GenBank/DDBJ whole genome shotgun (WGS) entry which is preliminary data.</text>
</comment>
<feature type="region of interest" description="Disordered" evidence="1">
    <location>
        <begin position="61"/>
        <end position="94"/>
    </location>
</feature>
<protein>
    <submittedName>
        <fullName evidence="2">Uncharacterized protein</fullName>
    </submittedName>
</protein>
<name>A0A699R1W0_TANCI</name>
<reference evidence="2" key="1">
    <citation type="journal article" date="2019" name="Sci. Rep.">
        <title>Draft genome of Tanacetum cinerariifolium, the natural source of mosquito coil.</title>
        <authorList>
            <person name="Yamashiro T."/>
            <person name="Shiraishi A."/>
            <person name="Satake H."/>
            <person name="Nakayama K."/>
        </authorList>
    </citation>
    <scope>NUCLEOTIDE SEQUENCE</scope>
</reference>
<proteinExistence type="predicted"/>
<feature type="non-terminal residue" evidence="2">
    <location>
        <position position="1"/>
    </location>
</feature>
<feature type="compositionally biased region" description="Polar residues" evidence="1">
    <location>
        <begin position="79"/>
        <end position="90"/>
    </location>
</feature>
<evidence type="ECO:0000313" key="2">
    <source>
        <dbReference type="EMBL" id="GFC76891.1"/>
    </source>
</evidence>
<dbReference type="AlphaFoldDB" id="A0A699R1W0"/>
<feature type="region of interest" description="Disordered" evidence="1">
    <location>
        <begin position="113"/>
        <end position="146"/>
    </location>
</feature>
<accession>A0A699R1W0</accession>
<organism evidence="2">
    <name type="scientific">Tanacetum cinerariifolium</name>
    <name type="common">Dalmatian daisy</name>
    <name type="synonym">Chrysanthemum cinerariifolium</name>
    <dbReference type="NCBI Taxonomy" id="118510"/>
    <lineage>
        <taxon>Eukaryota</taxon>
        <taxon>Viridiplantae</taxon>
        <taxon>Streptophyta</taxon>
        <taxon>Embryophyta</taxon>
        <taxon>Tracheophyta</taxon>
        <taxon>Spermatophyta</taxon>
        <taxon>Magnoliopsida</taxon>
        <taxon>eudicotyledons</taxon>
        <taxon>Gunneridae</taxon>
        <taxon>Pentapetalae</taxon>
        <taxon>asterids</taxon>
        <taxon>campanulids</taxon>
        <taxon>Asterales</taxon>
        <taxon>Asteraceae</taxon>
        <taxon>Asteroideae</taxon>
        <taxon>Anthemideae</taxon>
        <taxon>Anthemidinae</taxon>
        <taxon>Tanacetum</taxon>
    </lineage>
</organism>
<feature type="non-terminal residue" evidence="2">
    <location>
        <position position="237"/>
    </location>
</feature>
<feature type="compositionally biased region" description="Low complexity" evidence="1">
    <location>
        <begin position="131"/>
        <end position="143"/>
    </location>
</feature>
<gene>
    <name evidence="2" type="ORF">Tci_848861</name>
</gene>